<dbReference type="GO" id="GO:0006885">
    <property type="term" value="P:regulation of pH"/>
    <property type="evidence" value="ECO:0007669"/>
    <property type="project" value="TreeGrafter"/>
</dbReference>
<keyword evidence="2" id="KW-0813">Transport</keyword>
<dbReference type="Pfam" id="PF23256">
    <property type="entry name" value="CHX17_2nd"/>
    <property type="match status" value="1"/>
</dbReference>
<evidence type="ECO:0000313" key="14">
    <source>
        <dbReference type="Proteomes" id="UP000289340"/>
    </source>
</evidence>
<feature type="transmembrane region" description="Helical" evidence="10">
    <location>
        <begin position="449"/>
        <end position="475"/>
    </location>
</feature>
<dbReference type="Gene3D" id="1.20.1530.20">
    <property type="match status" value="1"/>
</dbReference>
<comment type="similarity">
    <text evidence="9">Belongs to the monovalent cation:proton antiporter 2 (CPA2) transporter (TC 2.A.37) family. CHX (TC 2.A.37.4) subfamily.</text>
</comment>
<sequence>MATSRGNGIVSSYWDSHGQWQVCVEDDRNVGSLGIFIGDRPFEFVLPVTLCQLFTVILVSRTLYFLLRPLRTPKFICNVLSLDLLPLKYITINVLVSPLENSRKRHKLDRCTSPTRQCDNVVYSSKLKVVEAVPNYSSKSPMLDSTSPIVVEECLRYGVTFVCGRRRDMEDTILGGIILGPTFLGRSKTYWQVLFPPRQTEYLVMASLTGAVYFVFLVALKMDVLMTIRAAKSTWRLGVIPFLASFVVILALLCLYYHPQQISSASLTIARVSVSCLMSLSNFPVVSDAMLELNLTATELGQIALSSSMINDIILWLFIVMHSFTSNVDVKKSIALLGNWCLLVFFNFFVLRPTMKLIAMRTPVGKPVKELYVVLILLGVLVMAGVGDLMGVTFLMGPLIFGLVVPSGPPLGTTLAEKSEVLTTEFLLPFFFVYIGINTDLSALEDWRLFLTLQGVFFAGDLAKLLACVLVSLAYNIRPKHGTLLGLMLNIKGITQLISLARFKKQKMLDEDTFSQLVFCVVLITAIVTPLVNILYKHRPRVHAESLFEGELRTIQSTPRNREFHIVCCVHNEANVRGITALLEECNPVQESPICVYAVHLIELVGKSAPILLPIKHRHGSRKFLSVNYPNTNHIMQAFENYSNNSSGPVKVLPYINVAPYKSMHDAIFNLAQDNMVPFIIIPFHENGNIDLVGHVAASIRKMNIRFQAHAPCTLGILVDRHSRLGASNNNNMYFNVGVFFIGGAHDREALALGIRMSERADTRVSLFRFVIVNKKPCGCKIILTREEREEEEEDTMLDEGLIDEFKSMKYGIGNVCWYEITVDDGVEVLEAVHSLEGNYDLVMVGRRHNDGSLNGKEMTTFMENADALGILGDMLSSVEFCMGMVPVLVTQCGGVKISSSSNNKLDRVGSVNVSQKRLSVHK</sequence>
<dbReference type="InterPro" id="IPR057291">
    <property type="entry name" value="CHX17_2nd"/>
</dbReference>
<comment type="caution">
    <text evidence="13">The sequence shown here is derived from an EMBL/GenBank/DDBJ whole genome shotgun (WGS) entry which is preliminary data.</text>
</comment>
<dbReference type="GO" id="GO:1902600">
    <property type="term" value="P:proton transmembrane transport"/>
    <property type="evidence" value="ECO:0007669"/>
    <property type="project" value="InterPro"/>
</dbReference>
<dbReference type="PANTHER" id="PTHR32468:SF105">
    <property type="entry name" value="CATION_H+ EXCHANGER 3"/>
    <property type="match status" value="1"/>
</dbReference>
<keyword evidence="7" id="KW-0406">Ion transport</keyword>
<keyword evidence="5" id="KW-0630">Potassium</keyword>
<evidence type="ECO:0000256" key="6">
    <source>
        <dbReference type="ARBA" id="ARBA00022989"/>
    </source>
</evidence>
<organism evidence="13 14">
    <name type="scientific">Glycine soja</name>
    <name type="common">Wild soybean</name>
    <dbReference type="NCBI Taxonomy" id="3848"/>
    <lineage>
        <taxon>Eukaryota</taxon>
        <taxon>Viridiplantae</taxon>
        <taxon>Streptophyta</taxon>
        <taxon>Embryophyta</taxon>
        <taxon>Tracheophyta</taxon>
        <taxon>Spermatophyta</taxon>
        <taxon>Magnoliopsida</taxon>
        <taxon>eudicotyledons</taxon>
        <taxon>Gunneridae</taxon>
        <taxon>Pentapetalae</taxon>
        <taxon>rosids</taxon>
        <taxon>fabids</taxon>
        <taxon>Fabales</taxon>
        <taxon>Fabaceae</taxon>
        <taxon>Papilionoideae</taxon>
        <taxon>50 kb inversion clade</taxon>
        <taxon>NPAAA clade</taxon>
        <taxon>indigoferoid/millettioid clade</taxon>
        <taxon>Phaseoleae</taxon>
        <taxon>Glycine</taxon>
        <taxon>Glycine subgen. Soja</taxon>
    </lineage>
</organism>
<gene>
    <name evidence="13" type="ORF">D0Y65_047296</name>
</gene>
<feature type="transmembrane region" description="Helical" evidence="10">
    <location>
        <begin position="303"/>
        <end position="321"/>
    </location>
</feature>
<keyword evidence="14" id="KW-1185">Reference proteome</keyword>
<keyword evidence="3" id="KW-0633">Potassium transport</keyword>
<evidence type="ECO:0000259" key="12">
    <source>
        <dbReference type="Pfam" id="PF23256"/>
    </source>
</evidence>
<name>A0A445FNB6_GLYSO</name>
<keyword evidence="6 10" id="KW-1133">Transmembrane helix</keyword>
<evidence type="ECO:0000259" key="11">
    <source>
        <dbReference type="Pfam" id="PF00999"/>
    </source>
</evidence>
<dbReference type="InterPro" id="IPR038770">
    <property type="entry name" value="Na+/solute_symporter_sf"/>
</dbReference>
<accession>A0A445FNB6</accession>
<dbReference type="PANTHER" id="PTHR32468">
    <property type="entry name" value="CATION/H + ANTIPORTER"/>
    <property type="match status" value="1"/>
</dbReference>
<evidence type="ECO:0000256" key="3">
    <source>
        <dbReference type="ARBA" id="ARBA00022538"/>
    </source>
</evidence>
<dbReference type="InterPro" id="IPR050794">
    <property type="entry name" value="CPA2_transporter"/>
</dbReference>
<reference evidence="13 14" key="1">
    <citation type="submission" date="2018-09" db="EMBL/GenBank/DDBJ databases">
        <title>A high-quality reference genome of wild soybean provides a powerful tool to mine soybean genomes.</title>
        <authorList>
            <person name="Xie M."/>
            <person name="Chung C.Y.L."/>
            <person name="Li M.-W."/>
            <person name="Wong F.-L."/>
            <person name="Chan T.-F."/>
            <person name="Lam H.-M."/>
        </authorList>
    </citation>
    <scope>NUCLEOTIDE SEQUENCE [LARGE SCALE GENOMIC DNA]</scope>
    <source>
        <strain evidence="14">cv. W05</strain>
        <tissue evidence="13">Hypocotyl of etiolated seedlings</tissue>
    </source>
</reference>
<evidence type="ECO:0000313" key="13">
    <source>
        <dbReference type="EMBL" id="RZB50308.1"/>
    </source>
</evidence>
<evidence type="ECO:0000256" key="5">
    <source>
        <dbReference type="ARBA" id="ARBA00022958"/>
    </source>
</evidence>
<dbReference type="Proteomes" id="UP000289340">
    <property type="component" value="Chromosome 18"/>
</dbReference>
<keyword evidence="8 10" id="KW-0472">Membrane</keyword>
<dbReference type="InterPro" id="IPR006153">
    <property type="entry name" value="Cation/H_exchanger_TM"/>
</dbReference>
<dbReference type="GO" id="GO:0006813">
    <property type="term" value="P:potassium ion transport"/>
    <property type="evidence" value="ECO:0007669"/>
    <property type="project" value="UniProtKB-KW"/>
</dbReference>
<dbReference type="EMBL" id="QZWG01000018">
    <property type="protein sequence ID" value="RZB50308.1"/>
    <property type="molecule type" value="Genomic_DNA"/>
</dbReference>
<evidence type="ECO:0000256" key="1">
    <source>
        <dbReference type="ARBA" id="ARBA00004141"/>
    </source>
</evidence>
<comment type="subcellular location">
    <subcellularLocation>
        <location evidence="1">Membrane</location>
        <topology evidence="1">Multi-pass membrane protein</topology>
    </subcellularLocation>
</comment>
<proteinExistence type="inferred from homology"/>
<evidence type="ECO:0000256" key="9">
    <source>
        <dbReference type="ARBA" id="ARBA00038341"/>
    </source>
</evidence>
<feature type="domain" description="Cation/H+ exchanger transmembrane" evidence="11">
    <location>
        <begin position="173"/>
        <end position="532"/>
    </location>
</feature>
<evidence type="ECO:0000256" key="4">
    <source>
        <dbReference type="ARBA" id="ARBA00022692"/>
    </source>
</evidence>
<dbReference type="Pfam" id="PF00999">
    <property type="entry name" value="Na_H_Exchanger"/>
    <property type="match status" value="1"/>
</dbReference>
<feature type="domain" description="Cation/H(+) antiporter central" evidence="12">
    <location>
        <begin position="595"/>
        <end position="722"/>
    </location>
</feature>
<dbReference type="GO" id="GO:0016020">
    <property type="term" value="C:membrane"/>
    <property type="evidence" value="ECO:0007669"/>
    <property type="project" value="UniProtKB-SubCell"/>
</dbReference>
<evidence type="ECO:0000256" key="7">
    <source>
        <dbReference type="ARBA" id="ARBA00023065"/>
    </source>
</evidence>
<feature type="transmembrane region" description="Helical" evidence="10">
    <location>
        <begin position="333"/>
        <end position="351"/>
    </location>
</feature>
<feature type="transmembrane region" description="Helical" evidence="10">
    <location>
        <begin position="44"/>
        <end position="67"/>
    </location>
</feature>
<feature type="transmembrane region" description="Helical" evidence="10">
    <location>
        <begin position="371"/>
        <end position="401"/>
    </location>
</feature>
<keyword evidence="4 10" id="KW-0812">Transmembrane</keyword>
<protein>
    <submittedName>
        <fullName evidence="13">Cation/H(+) antiporter 15</fullName>
    </submittedName>
</protein>
<dbReference type="AlphaFoldDB" id="A0A445FNB6"/>
<dbReference type="GO" id="GO:0015297">
    <property type="term" value="F:antiporter activity"/>
    <property type="evidence" value="ECO:0007669"/>
    <property type="project" value="InterPro"/>
</dbReference>
<feature type="transmembrane region" description="Helical" evidence="10">
    <location>
        <begin position="237"/>
        <end position="258"/>
    </location>
</feature>
<feature type="transmembrane region" description="Helical" evidence="10">
    <location>
        <begin position="203"/>
        <end position="225"/>
    </location>
</feature>
<evidence type="ECO:0000256" key="8">
    <source>
        <dbReference type="ARBA" id="ARBA00023136"/>
    </source>
</evidence>
<feature type="transmembrane region" description="Helical" evidence="10">
    <location>
        <begin position="513"/>
        <end position="536"/>
    </location>
</feature>
<dbReference type="GO" id="GO:0012505">
    <property type="term" value="C:endomembrane system"/>
    <property type="evidence" value="ECO:0007669"/>
    <property type="project" value="TreeGrafter"/>
</dbReference>
<evidence type="ECO:0000256" key="10">
    <source>
        <dbReference type="SAM" id="Phobius"/>
    </source>
</evidence>
<evidence type="ECO:0000256" key="2">
    <source>
        <dbReference type="ARBA" id="ARBA00022448"/>
    </source>
</evidence>